<protein>
    <submittedName>
        <fullName evidence="2">Uncharacterized protein</fullName>
    </submittedName>
</protein>
<dbReference type="EMBL" id="BN001307">
    <property type="protein sequence ID" value="CBF85232.1"/>
    <property type="molecule type" value="Genomic_DNA"/>
</dbReference>
<dbReference type="KEGG" id="ani:ANIA_01618"/>
<feature type="signal peptide" evidence="1">
    <location>
        <begin position="1"/>
        <end position="19"/>
    </location>
</feature>
<dbReference type="HOGENOM" id="CLU_1938129_0_0_1"/>
<evidence type="ECO:0000256" key="1">
    <source>
        <dbReference type="SAM" id="SignalP"/>
    </source>
</evidence>
<accession>C8VNB5</accession>
<reference evidence="3" key="2">
    <citation type="journal article" date="2009" name="Fungal Genet. Biol.">
        <title>The 2008 update of the Aspergillus nidulans genome annotation: a community effort.</title>
        <authorList>
            <person name="Wortman J.R."/>
            <person name="Gilsenan J.M."/>
            <person name="Joardar V."/>
            <person name="Deegan J."/>
            <person name="Clutterbuck J."/>
            <person name="Andersen M.R."/>
            <person name="Archer D."/>
            <person name="Bencina M."/>
            <person name="Braus G."/>
            <person name="Coutinho P."/>
            <person name="von Dohren H."/>
            <person name="Doonan J."/>
            <person name="Driessen A.J."/>
            <person name="Durek P."/>
            <person name="Espeso E."/>
            <person name="Fekete E."/>
            <person name="Flipphi M."/>
            <person name="Estrada C.G."/>
            <person name="Geysens S."/>
            <person name="Goldman G."/>
            <person name="de Groot P.W."/>
            <person name="Hansen K."/>
            <person name="Harris S.D."/>
            <person name="Heinekamp T."/>
            <person name="Helmstaedt K."/>
            <person name="Henrissat B."/>
            <person name="Hofmann G."/>
            <person name="Homan T."/>
            <person name="Horio T."/>
            <person name="Horiuchi H."/>
            <person name="James S."/>
            <person name="Jones M."/>
            <person name="Karaffa L."/>
            <person name="Karanyi Z."/>
            <person name="Kato M."/>
            <person name="Keller N."/>
            <person name="Kelly D.E."/>
            <person name="Kiel J.A."/>
            <person name="Kim J.M."/>
            <person name="van der Klei I.J."/>
            <person name="Klis F.M."/>
            <person name="Kovalchuk A."/>
            <person name="Krasevec N."/>
            <person name="Kubicek C.P."/>
            <person name="Liu B."/>
            <person name="Maccabe A."/>
            <person name="Meyer V."/>
            <person name="Mirabito P."/>
            <person name="Miskei M."/>
            <person name="Mos M."/>
            <person name="Mullins J."/>
            <person name="Nelson D.R."/>
            <person name="Nielsen J."/>
            <person name="Oakley B.R."/>
            <person name="Osmani S.A."/>
            <person name="Pakula T."/>
            <person name="Paszewski A."/>
            <person name="Paulsen I."/>
            <person name="Pilsyk S."/>
            <person name="Pocsi I."/>
            <person name="Punt P.J."/>
            <person name="Ram A.F."/>
            <person name="Ren Q."/>
            <person name="Robellet X."/>
            <person name="Robson G."/>
            <person name="Seiboth B."/>
            <person name="van Solingen P."/>
            <person name="Specht T."/>
            <person name="Sun J."/>
            <person name="Taheri-Talesh N."/>
            <person name="Takeshita N."/>
            <person name="Ussery D."/>
            <person name="vanKuyk P.A."/>
            <person name="Visser H."/>
            <person name="van de Vondervoort P.J."/>
            <person name="de Vries R.P."/>
            <person name="Walton J."/>
            <person name="Xiang X."/>
            <person name="Xiong Y."/>
            <person name="Zeng A.P."/>
            <person name="Brandt B.W."/>
            <person name="Cornell M.J."/>
            <person name="van den Hondel C.A."/>
            <person name="Visser J."/>
            <person name="Oliver S.G."/>
            <person name="Turner G."/>
        </authorList>
    </citation>
    <scope>GENOME REANNOTATION</scope>
    <source>
        <strain evidence="3">FGSC A4 / ATCC 38163 / CBS 112.46 / NRRL 194 / M139</strain>
    </source>
</reference>
<dbReference type="Proteomes" id="UP000000560">
    <property type="component" value="Chromosome VII"/>
</dbReference>
<organism evidence="2 3">
    <name type="scientific">Emericella nidulans (strain FGSC A4 / ATCC 38163 / CBS 112.46 / NRRL 194 / M139)</name>
    <name type="common">Aspergillus nidulans</name>
    <dbReference type="NCBI Taxonomy" id="227321"/>
    <lineage>
        <taxon>Eukaryota</taxon>
        <taxon>Fungi</taxon>
        <taxon>Dikarya</taxon>
        <taxon>Ascomycota</taxon>
        <taxon>Pezizomycotina</taxon>
        <taxon>Eurotiomycetes</taxon>
        <taxon>Eurotiomycetidae</taxon>
        <taxon>Eurotiales</taxon>
        <taxon>Aspergillaceae</taxon>
        <taxon>Aspergillus</taxon>
        <taxon>Aspergillus subgen. Nidulantes</taxon>
    </lineage>
</organism>
<gene>
    <name evidence="2" type="ORF">ANIA_01618</name>
</gene>
<keyword evidence="3" id="KW-1185">Reference proteome</keyword>
<dbReference type="OrthoDB" id="3552888at2759"/>
<dbReference type="AlphaFoldDB" id="Q5BCW2"/>
<proteinExistence type="predicted"/>
<dbReference type="RefSeq" id="XP_659222.1">
    <property type="nucleotide sequence ID" value="XM_654130.1"/>
</dbReference>
<evidence type="ECO:0000313" key="2">
    <source>
        <dbReference type="EMBL" id="CBF85232.1"/>
    </source>
</evidence>
<dbReference type="PANTHER" id="PTHR35605">
    <property type="entry name" value="ECP2 EFFECTOR PROTEIN DOMAIN-CONTAINING PROTEIN-RELATED"/>
    <property type="match status" value="1"/>
</dbReference>
<name>Q5BCW2_EMENI</name>
<dbReference type="InParanoid" id="Q5BCW2"/>
<dbReference type="GeneID" id="2875064"/>
<keyword evidence="1" id="KW-0732">Signal</keyword>
<feature type="chain" id="PRO_5010212215" evidence="1">
    <location>
        <begin position="20"/>
        <end position="130"/>
    </location>
</feature>
<evidence type="ECO:0000313" key="3">
    <source>
        <dbReference type="Proteomes" id="UP000000560"/>
    </source>
</evidence>
<accession>Q5BCW2</accession>
<reference evidence="3" key="1">
    <citation type="journal article" date="2005" name="Nature">
        <title>Sequencing of Aspergillus nidulans and comparative analysis with A. fumigatus and A. oryzae.</title>
        <authorList>
            <person name="Galagan J.E."/>
            <person name="Calvo S.E."/>
            <person name="Cuomo C."/>
            <person name="Ma L.J."/>
            <person name="Wortman J.R."/>
            <person name="Batzoglou S."/>
            <person name="Lee S.I."/>
            <person name="Basturkmen M."/>
            <person name="Spevak C.C."/>
            <person name="Clutterbuck J."/>
            <person name="Kapitonov V."/>
            <person name="Jurka J."/>
            <person name="Scazzocchio C."/>
            <person name="Farman M."/>
            <person name="Butler J."/>
            <person name="Purcell S."/>
            <person name="Harris S."/>
            <person name="Braus G.H."/>
            <person name="Draht O."/>
            <person name="Busch S."/>
            <person name="D'Enfert C."/>
            <person name="Bouchier C."/>
            <person name="Goldman G.H."/>
            <person name="Bell-Pedersen D."/>
            <person name="Griffiths-Jones S."/>
            <person name="Doonan J.H."/>
            <person name="Yu J."/>
            <person name="Vienken K."/>
            <person name="Pain A."/>
            <person name="Freitag M."/>
            <person name="Selker E.U."/>
            <person name="Archer D.B."/>
            <person name="Penalva M.A."/>
            <person name="Oakley B.R."/>
            <person name="Momany M."/>
            <person name="Tanaka T."/>
            <person name="Kumagai T."/>
            <person name="Asai K."/>
            <person name="Machida M."/>
            <person name="Nierman W.C."/>
            <person name="Denning D.W."/>
            <person name="Caddick M."/>
            <person name="Hynes M."/>
            <person name="Paoletti M."/>
            <person name="Fischer R."/>
            <person name="Miller B."/>
            <person name="Dyer P."/>
            <person name="Sachs M.S."/>
            <person name="Osmani S.A."/>
            <person name="Birren B.W."/>
        </authorList>
    </citation>
    <scope>NUCLEOTIDE SEQUENCE [LARGE SCALE GENOMIC DNA]</scope>
    <source>
        <strain evidence="3">FGSC A4 / ATCC 38163 / CBS 112.46 / NRRL 194 / M139</strain>
    </source>
</reference>
<dbReference type="VEuPathDB" id="FungiDB:AN1618"/>
<sequence length="130" mass="14348">MFSPLTLAILAICIAVSSSLTVGCYPEDYQIVQNDLFDGLYSLKNDQISNLQPGTCERVVCNSNAAVYWCNDNEDRHAEVKSKQVGDAAWKIIHDCGISAHTLIYAAGVVVYPTKIRVVVIKDDECLDQH</sequence>
<dbReference type="PANTHER" id="PTHR35605:SF1">
    <property type="entry name" value="ECP2 EFFECTOR PROTEIN DOMAIN-CONTAINING PROTEIN-RELATED"/>
    <property type="match status" value="1"/>
</dbReference>